<sequence>MNYQVINFEYNSNFTDIKNKLKVIILECGFKFPIQDLNHLLKGKEWGYRFDDPEEILVLLLQYSYRNEQETLIFDYFNYDTWKKHRVIIKYGRVIDTQIRKSHEFFDIPKDKNEMKMTETSTDNLLYKIRESIQKGYSLFFPLTESITGFLNIEKGLVIRSTGIYEFIGDKVITENSVGLKNTQYYKNDDWELTEKSDIFLSPFISMSDVGNRKILSSSELTILSNMMRDLHPGFLLGALSDPKIKEKILIELNLYKNKIPDGVSVIFHLENWDTCVVVTNEGYFYKYGNITLGSHTYFGSQEPREGYSLTAKHGVYSPSDIRLDTRNHPIITISTTDTITKLEPLFSDILLAHSVHYILSSIDPSDFEKIDKAKVEKDKIQYELRSIDRDIESLKKKRAELENSIKDRLEKLFENNENECRLRK</sequence>
<name>A0A8S5L6Z0_9CAUD</name>
<accession>A0A8S5L6Z0</accession>
<protein>
    <submittedName>
        <fullName evidence="2">Uncharacterized protein</fullName>
    </submittedName>
</protein>
<feature type="coiled-coil region" evidence="1">
    <location>
        <begin position="378"/>
        <end position="412"/>
    </location>
</feature>
<dbReference type="EMBL" id="BK014643">
    <property type="protein sequence ID" value="DAD65402.1"/>
    <property type="molecule type" value="Genomic_DNA"/>
</dbReference>
<keyword evidence="1" id="KW-0175">Coiled coil</keyword>
<evidence type="ECO:0000313" key="2">
    <source>
        <dbReference type="EMBL" id="DAD65402.1"/>
    </source>
</evidence>
<reference evidence="2" key="1">
    <citation type="journal article" date="2021" name="Proc. Natl. Acad. Sci. U.S.A.">
        <title>A Catalog of Tens of Thousands of Viruses from Human Metagenomes Reveals Hidden Associations with Chronic Diseases.</title>
        <authorList>
            <person name="Tisza M.J."/>
            <person name="Buck C.B."/>
        </authorList>
    </citation>
    <scope>NUCLEOTIDE SEQUENCE</scope>
    <source>
        <strain evidence="2">CtA4D8</strain>
    </source>
</reference>
<evidence type="ECO:0000256" key="1">
    <source>
        <dbReference type="SAM" id="Coils"/>
    </source>
</evidence>
<proteinExistence type="predicted"/>
<organism evidence="2">
    <name type="scientific">Myoviridae sp. ctA4D8</name>
    <dbReference type="NCBI Taxonomy" id="2823535"/>
    <lineage>
        <taxon>Viruses</taxon>
        <taxon>Duplodnaviria</taxon>
        <taxon>Heunggongvirae</taxon>
        <taxon>Uroviricota</taxon>
        <taxon>Caudoviricetes</taxon>
    </lineage>
</organism>